<dbReference type="EMBL" id="JACWUN010000002">
    <property type="protein sequence ID" value="MBD1399540.1"/>
    <property type="molecule type" value="Genomic_DNA"/>
</dbReference>
<evidence type="ECO:0000313" key="4">
    <source>
        <dbReference type="Proteomes" id="UP000632828"/>
    </source>
</evidence>
<sequence length="184" mass="20268">MKKILVSLVAMMFLVVPMAFGLSIYPGLELDKGPNPAISPDNSNSGLKDYLYNKYGLENPLYKSNVDDGEEGPFMGSYNTEYFNSPSDPTEATISWVGPYIVEAPAYLVVKDGRNSPFWYLFDLTFLEWDGTDALVLTGFWSDGNGAISHVELYGARSEVPEPATLLLFGAGIAGLALYRRKRS</sequence>
<dbReference type="Pfam" id="PF07589">
    <property type="entry name" value="PEP-CTERM"/>
    <property type="match status" value="1"/>
</dbReference>
<reference evidence="3" key="1">
    <citation type="submission" date="2020-09" db="EMBL/GenBank/DDBJ databases">
        <title>Pelobacter alkaliphilus sp. nov., a novel anaerobic arsenate-reducing bacterium from terrestrial mud volcano.</title>
        <authorList>
            <person name="Khomyakova M.A."/>
            <person name="Merkel A.Y."/>
            <person name="Slobodkin A.I."/>
        </authorList>
    </citation>
    <scope>NUCLEOTIDE SEQUENCE</scope>
    <source>
        <strain evidence="3">M08fum</strain>
    </source>
</reference>
<protein>
    <submittedName>
        <fullName evidence="3">PEP-CTERM sorting domain-containing protein</fullName>
    </submittedName>
</protein>
<evidence type="ECO:0000259" key="2">
    <source>
        <dbReference type="Pfam" id="PF07589"/>
    </source>
</evidence>
<keyword evidence="1" id="KW-1133">Transmembrane helix</keyword>
<gene>
    <name evidence="3" type="ORF">ICT70_02545</name>
</gene>
<proteinExistence type="predicted"/>
<accession>A0A8J6UHM4</accession>
<name>A0A8J6UHM4_9BACT</name>
<keyword evidence="1" id="KW-0812">Transmembrane</keyword>
<keyword evidence="4" id="KW-1185">Reference proteome</keyword>
<keyword evidence="1" id="KW-0472">Membrane</keyword>
<feature type="transmembrane region" description="Helical" evidence="1">
    <location>
        <begin position="163"/>
        <end position="179"/>
    </location>
</feature>
<dbReference type="InterPro" id="IPR013424">
    <property type="entry name" value="Ice-binding_C"/>
</dbReference>
<dbReference type="AlphaFoldDB" id="A0A8J6UHM4"/>
<comment type="caution">
    <text evidence="3">The sequence shown here is derived from an EMBL/GenBank/DDBJ whole genome shotgun (WGS) entry which is preliminary data.</text>
</comment>
<dbReference type="NCBIfam" id="TIGR02595">
    <property type="entry name" value="PEP_CTERM"/>
    <property type="match status" value="1"/>
</dbReference>
<evidence type="ECO:0000256" key="1">
    <source>
        <dbReference type="SAM" id="Phobius"/>
    </source>
</evidence>
<feature type="domain" description="Ice-binding protein C-terminal" evidence="2">
    <location>
        <begin position="160"/>
        <end position="181"/>
    </location>
</feature>
<evidence type="ECO:0000313" key="3">
    <source>
        <dbReference type="EMBL" id="MBD1399540.1"/>
    </source>
</evidence>
<dbReference type="Proteomes" id="UP000632828">
    <property type="component" value="Unassembled WGS sequence"/>
</dbReference>
<dbReference type="RefSeq" id="WP_191153813.1">
    <property type="nucleotide sequence ID" value="NZ_JACWUN010000002.1"/>
</dbReference>
<organism evidence="3 4">
    <name type="scientific">Pelovirga terrestris</name>
    <dbReference type="NCBI Taxonomy" id="2771352"/>
    <lineage>
        <taxon>Bacteria</taxon>
        <taxon>Pseudomonadati</taxon>
        <taxon>Thermodesulfobacteriota</taxon>
        <taxon>Desulfuromonadia</taxon>
        <taxon>Geobacterales</taxon>
        <taxon>Geobacteraceae</taxon>
        <taxon>Pelovirga</taxon>
    </lineage>
</organism>